<name>A0A2N9I170_FAGSY</name>
<sequence>MSTSEMDGVRSFVASASVVENLPQPVKGNMQDTPKSVLRNLVSEPTVGIEFDSLPEVKEFYKNSVDDASKKRSTIKNSCEAGIKASMDSTDRKWRILGFIENHNHDLSPNKSRHFATFKRISMDIKRRLLINDNAGVRVNSSIKSSIVEVEGYENVTYNEKDVRNFLDKERRLKYREDDRQASHDYFVRMQGKNSNFYHALDLDDELRVQNVFWVDARSRAAYKSFHDVITFNTTYLTNKYILVRLRKDIKRKHTYVSTCIDDVQHNPVLEKYEKLHRLAISVLEIGAESVEKFNVVEKFLIDLKDNFPRSCDKHPLPHRKNSVRASVDVPKTKVVRSPKVVKRKGRPRTKRLKSSMEEAVSKPKKKRNIAAARNVAQSTSITELEVVLLETALHQT</sequence>
<dbReference type="PANTHER" id="PTHR47718">
    <property type="entry name" value="OS01G0519700 PROTEIN"/>
    <property type="match status" value="1"/>
</dbReference>
<dbReference type="AlphaFoldDB" id="A0A2N9I170"/>
<dbReference type="EMBL" id="OIVN01004502">
    <property type="protein sequence ID" value="SPD17774.1"/>
    <property type="molecule type" value="Genomic_DNA"/>
</dbReference>
<organism evidence="2">
    <name type="scientific">Fagus sylvatica</name>
    <name type="common">Beechnut</name>
    <dbReference type="NCBI Taxonomy" id="28930"/>
    <lineage>
        <taxon>Eukaryota</taxon>
        <taxon>Viridiplantae</taxon>
        <taxon>Streptophyta</taxon>
        <taxon>Embryophyta</taxon>
        <taxon>Tracheophyta</taxon>
        <taxon>Spermatophyta</taxon>
        <taxon>Magnoliopsida</taxon>
        <taxon>eudicotyledons</taxon>
        <taxon>Gunneridae</taxon>
        <taxon>Pentapetalae</taxon>
        <taxon>rosids</taxon>
        <taxon>fabids</taxon>
        <taxon>Fagales</taxon>
        <taxon>Fagaceae</taxon>
        <taxon>Fagus</taxon>
    </lineage>
</organism>
<proteinExistence type="predicted"/>
<evidence type="ECO:0000313" key="2">
    <source>
        <dbReference type="EMBL" id="SPD17774.1"/>
    </source>
</evidence>
<gene>
    <name evidence="2" type="ORF">FSB_LOCUS45656</name>
</gene>
<dbReference type="PANTHER" id="PTHR47718:SF13">
    <property type="entry name" value="OS09G0290500 PROTEIN"/>
    <property type="match status" value="1"/>
</dbReference>
<feature type="compositionally biased region" description="Basic residues" evidence="1">
    <location>
        <begin position="339"/>
        <end position="354"/>
    </location>
</feature>
<feature type="region of interest" description="Disordered" evidence="1">
    <location>
        <begin position="339"/>
        <end position="365"/>
    </location>
</feature>
<reference evidence="2" key="1">
    <citation type="submission" date="2018-02" db="EMBL/GenBank/DDBJ databases">
        <authorList>
            <person name="Cohen D.B."/>
            <person name="Kent A.D."/>
        </authorList>
    </citation>
    <scope>NUCLEOTIDE SEQUENCE</scope>
</reference>
<accession>A0A2N9I170</accession>
<protein>
    <submittedName>
        <fullName evidence="2">Uncharacterized protein</fullName>
    </submittedName>
</protein>
<evidence type="ECO:0000256" key="1">
    <source>
        <dbReference type="SAM" id="MobiDB-lite"/>
    </source>
</evidence>